<keyword evidence="2 5" id="KW-0812">Transmembrane</keyword>
<organism evidence="7 8">
    <name type="scientific">Humibacter ginsenosidimutans</name>
    <dbReference type="NCBI Taxonomy" id="2599293"/>
    <lineage>
        <taxon>Bacteria</taxon>
        <taxon>Bacillati</taxon>
        <taxon>Actinomycetota</taxon>
        <taxon>Actinomycetes</taxon>
        <taxon>Micrococcales</taxon>
        <taxon>Microbacteriaceae</taxon>
        <taxon>Humibacter</taxon>
    </lineage>
</organism>
<feature type="transmembrane region" description="Helical" evidence="5">
    <location>
        <begin position="100"/>
        <end position="128"/>
    </location>
</feature>
<dbReference type="CDD" id="cd06261">
    <property type="entry name" value="TM_PBP2"/>
    <property type="match status" value="1"/>
</dbReference>
<keyword evidence="5" id="KW-0813">Transport</keyword>
<feature type="transmembrane region" description="Helical" evidence="5">
    <location>
        <begin position="7"/>
        <end position="25"/>
    </location>
</feature>
<comment type="subcellular location">
    <subcellularLocation>
        <location evidence="5">Cell membrane</location>
        <topology evidence="5">Multi-pass membrane protein</topology>
    </subcellularLocation>
    <subcellularLocation>
        <location evidence="1">Membrane</location>
        <topology evidence="1">Multi-pass membrane protein</topology>
    </subcellularLocation>
</comment>
<evidence type="ECO:0000256" key="2">
    <source>
        <dbReference type="ARBA" id="ARBA00022692"/>
    </source>
</evidence>
<feature type="transmembrane region" description="Helical" evidence="5">
    <location>
        <begin position="296"/>
        <end position="319"/>
    </location>
</feature>
<dbReference type="PANTHER" id="PTHR43376">
    <property type="entry name" value="OLIGOPEPTIDE TRANSPORT SYSTEM PERMEASE PROTEIN"/>
    <property type="match status" value="1"/>
</dbReference>
<keyword evidence="4 5" id="KW-0472">Membrane</keyword>
<dbReference type="Pfam" id="PF00528">
    <property type="entry name" value="BPD_transp_1"/>
    <property type="match status" value="1"/>
</dbReference>
<dbReference type="GO" id="GO:0055085">
    <property type="term" value="P:transmembrane transport"/>
    <property type="evidence" value="ECO:0007669"/>
    <property type="project" value="InterPro"/>
</dbReference>
<dbReference type="EMBL" id="CP042305">
    <property type="protein sequence ID" value="QDZ16215.1"/>
    <property type="molecule type" value="Genomic_DNA"/>
</dbReference>
<dbReference type="InterPro" id="IPR000515">
    <property type="entry name" value="MetI-like"/>
</dbReference>
<accession>A0A5B8M9A4</accession>
<dbReference type="Proteomes" id="UP000320216">
    <property type="component" value="Chromosome"/>
</dbReference>
<name>A0A5B8M9A4_9MICO</name>
<feature type="transmembrane region" description="Helical" evidence="5">
    <location>
        <begin position="247"/>
        <end position="267"/>
    </location>
</feature>
<dbReference type="GO" id="GO:0005886">
    <property type="term" value="C:plasma membrane"/>
    <property type="evidence" value="ECO:0007669"/>
    <property type="project" value="UniProtKB-SubCell"/>
</dbReference>
<dbReference type="AlphaFoldDB" id="A0A5B8M9A4"/>
<reference evidence="7 8" key="1">
    <citation type="submission" date="2019-07" db="EMBL/GenBank/DDBJ databases">
        <title>Full genome sequence of Humibacter sp. WJ7-1.</title>
        <authorList>
            <person name="Im W.-T."/>
        </authorList>
    </citation>
    <scope>NUCLEOTIDE SEQUENCE [LARGE SCALE GENOMIC DNA]</scope>
    <source>
        <strain evidence="7 8">WJ7-1</strain>
    </source>
</reference>
<feature type="domain" description="ABC transmembrane type-1" evidence="6">
    <location>
        <begin position="101"/>
        <end position="312"/>
    </location>
</feature>
<evidence type="ECO:0000256" key="1">
    <source>
        <dbReference type="ARBA" id="ARBA00004141"/>
    </source>
</evidence>
<dbReference type="InterPro" id="IPR035906">
    <property type="entry name" value="MetI-like_sf"/>
</dbReference>
<gene>
    <name evidence="7" type="ORF">FPZ11_16910</name>
</gene>
<keyword evidence="3 5" id="KW-1133">Transmembrane helix</keyword>
<evidence type="ECO:0000313" key="8">
    <source>
        <dbReference type="Proteomes" id="UP000320216"/>
    </source>
</evidence>
<comment type="similarity">
    <text evidence="5">Belongs to the binding-protein-dependent transport system permease family.</text>
</comment>
<sequence>MRYYLRKVVFYLLAGWIAITLNFFLPRMVKGNPVQVIIAKTQRLAPLPPEARHALELQFGQTHEPLIVQYVSYLQHIFTGNFGLSVTYYPSPVVDVIGQALPWTLGLVGIATVISYIVGLLFGSYIGWRRGSWLDSLVPVSTFLSAIPYFWLALILVYIFGVNLQWFPVTGGYDNTVMPGFTWDFIGSVIYYGLLPAFTIVLASVTSQVLAARNMMVSTMAEDYVVTARAKGLRPGRVFGSYAMRNALLPSITGFAISLGFIVNGSVVTESVFSYPGVGYTLIQAVENDDYPLMQALFLIITLAVLGANFVADIIYGVIDPRTRIAS</sequence>
<dbReference type="OrthoDB" id="9778910at2"/>
<evidence type="ECO:0000256" key="3">
    <source>
        <dbReference type="ARBA" id="ARBA00022989"/>
    </source>
</evidence>
<dbReference type="SUPFAM" id="SSF161098">
    <property type="entry name" value="MetI-like"/>
    <property type="match status" value="1"/>
</dbReference>
<dbReference type="RefSeq" id="WP_146322219.1">
    <property type="nucleotide sequence ID" value="NZ_CP042305.1"/>
</dbReference>
<dbReference type="PROSITE" id="PS50928">
    <property type="entry name" value="ABC_TM1"/>
    <property type="match status" value="1"/>
</dbReference>
<protein>
    <submittedName>
        <fullName evidence="7">ABC transporter permease</fullName>
    </submittedName>
</protein>
<proteinExistence type="inferred from homology"/>
<feature type="transmembrane region" description="Helical" evidence="5">
    <location>
        <begin position="149"/>
        <end position="169"/>
    </location>
</feature>
<evidence type="ECO:0000256" key="5">
    <source>
        <dbReference type="RuleBase" id="RU363032"/>
    </source>
</evidence>
<dbReference type="KEGG" id="huw:FPZ11_16910"/>
<dbReference type="PANTHER" id="PTHR43376:SF1">
    <property type="entry name" value="OLIGOPEPTIDE TRANSPORT SYSTEM PERMEASE PROTEIN"/>
    <property type="match status" value="1"/>
</dbReference>
<dbReference type="Gene3D" id="1.10.3720.10">
    <property type="entry name" value="MetI-like"/>
    <property type="match status" value="1"/>
</dbReference>
<keyword evidence="8" id="KW-1185">Reference proteome</keyword>
<evidence type="ECO:0000259" key="6">
    <source>
        <dbReference type="PROSITE" id="PS50928"/>
    </source>
</evidence>
<evidence type="ECO:0000313" key="7">
    <source>
        <dbReference type="EMBL" id="QDZ16215.1"/>
    </source>
</evidence>
<evidence type="ECO:0000256" key="4">
    <source>
        <dbReference type="ARBA" id="ARBA00023136"/>
    </source>
</evidence>
<feature type="transmembrane region" description="Helical" evidence="5">
    <location>
        <begin position="189"/>
        <end position="211"/>
    </location>
</feature>